<dbReference type="GO" id="GO:0009696">
    <property type="term" value="P:salicylic acid metabolic process"/>
    <property type="evidence" value="ECO:0007669"/>
    <property type="project" value="TreeGrafter"/>
</dbReference>
<evidence type="ECO:0000313" key="4">
    <source>
        <dbReference type="Proteomes" id="UP001454036"/>
    </source>
</evidence>
<dbReference type="PANTHER" id="PTHR10992">
    <property type="entry name" value="METHYLESTERASE FAMILY MEMBER"/>
    <property type="match status" value="1"/>
</dbReference>
<keyword evidence="4" id="KW-1185">Reference proteome</keyword>
<dbReference type="PRINTS" id="PR00111">
    <property type="entry name" value="ABHYDROLASE"/>
</dbReference>
<dbReference type="PANTHER" id="PTHR10992:SF872">
    <property type="entry name" value="METHYLESTERASE 11, CHLOROPLASTIC-RELATED"/>
    <property type="match status" value="1"/>
</dbReference>
<dbReference type="GO" id="GO:0009694">
    <property type="term" value="P:jasmonic acid metabolic process"/>
    <property type="evidence" value="ECO:0007669"/>
    <property type="project" value="TreeGrafter"/>
</dbReference>
<protein>
    <submittedName>
        <fullName evidence="3">Esterase</fullName>
    </submittedName>
</protein>
<dbReference type="AlphaFoldDB" id="A0AAV3QD36"/>
<dbReference type="InterPro" id="IPR029058">
    <property type="entry name" value="AB_hydrolase_fold"/>
</dbReference>
<dbReference type="GO" id="GO:0080032">
    <property type="term" value="F:methyl jasmonate esterase activity"/>
    <property type="evidence" value="ECO:0007669"/>
    <property type="project" value="TreeGrafter"/>
</dbReference>
<dbReference type="InterPro" id="IPR000073">
    <property type="entry name" value="AB_hydrolase_1"/>
</dbReference>
<dbReference type="FunFam" id="3.40.50.1820:FF:000025">
    <property type="entry name" value="putative methylesterase 11, chloroplastic"/>
    <property type="match status" value="1"/>
</dbReference>
<dbReference type="Proteomes" id="UP001454036">
    <property type="component" value="Unassembled WGS sequence"/>
</dbReference>
<name>A0AAV3QD36_LITER</name>
<evidence type="ECO:0000313" key="3">
    <source>
        <dbReference type="EMBL" id="GAA0161161.1"/>
    </source>
</evidence>
<dbReference type="GO" id="GO:0080031">
    <property type="term" value="F:methyl salicylate esterase activity"/>
    <property type="evidence" value="ECO:0007669"/>
    <property type="project" value="TreeGrafter"/>
</dbReference>
<feature type="domain" description="AB hydrolase-1" evidence="2">
    <location>
        <begin position="127"/>
        <end position="365"/>
    </location>
</feature>
<evidence type="ECO:0000256" key="1">
    <source>
        <dbReference type="ARBA" id="ARBA00022801"/>
    </source>
</evidence>
<proteinExistence type="predicted"/>
<dbReference type="Pfam" id="PF12697">
    <property type="entry name" value="Abhydrolase_6"/>
    <property type="match status" value="1"/>
</dbReference>
<gene>
    <name evidence="3" type="ORF">LIER_17539</name>
</gene>
<reference evidence="3 4" key="1">
    <citation type="submission" date="2024-01" db="EMBL/GenBank/DDBJ databases">
        <title>The complete chloroplast genome sequence of Lithospermum erythrorhizon: insights into the phylogenetic relationship among Boraginaceae species and the maternal lineages of purple gromwells.</title>
        <authorList>
            <person name="Okada T."/>
            <person name="Watanabe K."/>
        </authorList>
    </citation>
    <scope>NUCLEOTIDE SEQUENCE [LARGE SCALE GENOMIC DNA]</scope>
</reference>
<dbReference type="GO" id="GO:0080030">
    <property type="term" value="F:methyl indole-3-acetate esterase activity"/>
    <property type="evidence" value="ECO:0007669"/>
    <property type="project" value="TreeGrafter"/>
</dbReference>
<accession>A0AAV3QD36</accession>
<evidence type="ECO:0000259" key="2">
    <source>
        <dbReference type="Pfam" id="PF12697"/>
    </source>
</evidence>
<dbReference type="EMBL" id="BAABME010004096">
    <property type="protein sequence ID" value="GAA0161161.1"/>
    <property type="molecule type" value="Genomic_DNA"/>
</dbReference>
<keyword evidence="1" id="KW-0378">Hydrolase</keyword>
<sequence length="376" mass="41737">MGLCISRRETTTLKRRHSTGGVGGSYRWNRTRSKKHESLINEQALAAAIILQQQLRNGGDGGGGGGVAAFPFDRSSSVRYQRSNSKGNEGMLRSKSTRARSLTDPLLQPHQLVNQEIKLEELETSHFVLIHGGGFGAWCWYKTIALLEEGGYKVTAIDLTGSGINSFDTNSVSSLPQYVKPLTDFLESLVEGEKVILVGHDFGGACISYSMELYPRKVSRAVFVAATMLTSNESTLDIFSQKVDSNDMMQQARIFIYANGDDQPPTAIDFDRTLLKDLLFNQSPSKDVALATVSMRPIPFAPVLEKLSLSDTNYGSVRRFYIETQEDNAIPISLQESMINKRPPERIFRLKGADHSPFFSKPQALHRLLVEISKIQ</sequence>
<dbReference type="SUPFAM" id="SSF53474">
    <property type="entry name" value="alpha/beta-Hydrolases"/>
    <property type="match status" value="1"/>
</dbReference>
<dbReference type="Gene3D" id="3.40.50.1820">
    <property type="entry name" value="alpha/beta hydrolase"/>
    <property type="match status" value="1"/>
</dbReference>
<organism evidence="3 4">
    <name type="scientific">Lithospermum erythrorhizon</name>
    <name type="common">Purple gromwell</name>
    <name type="synonym">Lithospermum officinale var. erythrorhizon</name>
    <dbReference type="NCBI Taxonomy" id="34254"/>
    <lineage>
        <taxon>Eukaryota</taxon>
        <taxon>Viridiplantae</taxon>
        <taxon>Streptophyta</taxon>
        <taxon>Embryophyta</taxon>
        <taxon>Tracheophyta</taxon>
        <taxon>Spermatophyta</taxon>
        <taxon>Magnoliopsida</taxon>
        <taxon>eudicotyledons</taxon>
        <taxon>Gunneridae</taxon>
        <taxon>Pentapetalae</taxon>
        <taxon>asterids</taxon>
        <taxon>lamiids</taxon>
        <taxon>Boraginales</taxon>
        <taxon>Boraginaceae</taxon>
        <taxon>Boraginoideae</taxon>
        <taxon>Lithospermeae</taxon>
        <taxon>Lithospermum</taxon>
    </lineage>
</organism>
<dbReference type="InterPro" id="IPR045889">
    <property type="entry name" value="MES/HNL"/>
</dbReference>
<comment type="caution">
    <text evidence="3">The sequence shown here is derived from an EMBL/GenBank/DDBJ whole genome shotgun (WGS) entry which is preliminary data.</text>
</comment>